<reference evidence="1 2" key="1">
    <citation type="submission" date="2024-01" db="EMBL/GenBank/DDBJ databases">
        <title>The genomes of 5 underutilized Papilionoideae crops provide insights into root nodulation and disease resistanc.</title>
        <authorList>
            <person name="Jiang F."/>
        </authorList>
    </citation>
    <scope>NUCLEOTIDE SEQUENCE [LARGE SCALE GENOMIC DNA]</scope>
    <source>
        <strain evidence="1">LVBAO_FW01</strain>
        <tissue evidence="1">Leaves</tissue>
    </source>
</reference>
<dbReference type="EMBL" id="JAYMYQ010000008">
    <property type="protein sequence ID" value="KAK7316067.1"/>
    <property type="molecule type" value="Genomic_DNA"/>
</dbReference>
<evidence type="ECO:0000313" key="1">
    <source>
        <dbReference type="EMBL" id="KAK7316067.1"/>
    </source>
</evidence>
<comment type="caution">
    <text evidence="1">The sequence shown here is derived from an EMBL/GenBank/DDBJ whole genome shotgun (WGS) entry which is preliminary data.</text>
</comment>
<dbReference type="AlphaFoldDB" id="A0AAN9PZE7"/>
<gene>
    <name evidence="1" type="ORF">VNO77_34742</name>
</gene>
<keyword evidence="2" id="KW-1185">Reference proteome</keyword>
<sequence length="178" mass="20379">MVGSKRHPGAGLNVKVRISSKETCAWEDPEIYVMQWPFPKVISRTESGATFVLRSEIILRLAQLYQSSLLPEFLEGLASECSSDLPGAGLDLEAVNQPITLGLVITVFLTIEPKHMALQLIHIYAINLQEYGYNSALNWNFLLAESEFTTEKWRTEISRRRERKRENGERFLLQILER</sequence>
<organism evidence="1 2">
    <name type="scientific">Canavalia gladiata</name>
    <name type="common">Sword bean</name>
    <name type="synonym">Dolichos gladiatus</name>
    <dbReference type="NCBI Taxonomy" id="3824"/>
    <lineage>
        <taxon>Eukaryota</taxon>
        <taxon>Viridiplantae</taxon>
        <taxon>Streptophyta</taxon>
        <taxon>Embryophyta</taxon>
        <taxon>Tracheophyta</taxon>
        <taxon>Spermatophyta</taxon>
        <taxon>Magnoliopsida</taxon>
        <taxon>eudicotyledons</taxon>
        <taxon>Gunneridae</taxon>
        <taxon>Pentapetalae</taxon>
        <taxon>rosids</taxon>
        <taxon>fabids</taxon>
        <taxon>Fabales</taxon>
        <taxon>Fabaceae</taxon>
        <taxon>Papilionoideae</taxon>
        <taxon>50 kb inversion clade</taxon>
        <taxon>NPAAA clade</taxon>
        <taxon>indigoferoid/millettioid clade</taxon>
        <taxon>Phaseoleae</taxon>
        <taxon>Canavalia</taxon>
    </lineage>
</organism>
<name>A0AAN9PZE7_CANGL</name>
<proteinExistence type="predicted"/>
<protein>
    <submittedName>
        <fullName evidence="1">Uncharacterized protein</fullName>
    </submittedName>
</protein>
<dbReference type="Proteomes" id="UP001367508">
    <property type="component" value="Unassembled WGS sequence"/>
</dbReference>
<accession>A0AAN9PZE7</accession>
<evidence type="ECO:0000313" key="2">
    <source>
        <dbReference type="Proteomes" id="UP001367508"/>
    </source>
</evidence>